<keyword evidence="3" id="KW-1185">Reference proteome</keyword>
<protein>
    <submittedName>
        <fullName evidence="2">Uncharacterized protein</fullName>
    </submittedName>
</protein>
<proteinExistence type="predicted"/>
<accession>A0ABT7QNL3</accession>
<keyword evidence="1" id="KW-0732">Signal</keyword>
<sequence length="45" mass="4841">MKKLITLLLLAIGLASSASAHHMAQSDTAGLNIDEDSPHLLMTFY</sequence>
<dbReference type="RefSeq" id="WP_155993785.1">
    <property type="nucleotide sequence ID" value="NZ_JAQIBC010000001.1"/>
</dbReference>
<organism evidence="2 3">
    <name type="scientific">Sulfurovum xiamenensis</name>
    <dbReference type="NCBI Taxonomy" id="3019066"/>
    <lineage>
        <taxon>Bacteria</taxon>
        <taxon>Pseudomonadati</taxon>
        <taxon>Campylobacterota</taxon>
        <taxon>Epsilonproteobacteria</taxon>
        <taxon>Campylobacterales</taxon>
        <taxon>Sulfurovaceae</taxon>
        <taxon>Sulfurovum</taxon>
    </lineage>
</organism>
<name>A0ABT7QNL3_9BACT</name>
<gene>
    <name evidence="2" type="ORF">PF327_00395</name>
</gene>
<evidence type="ECO:0000313" key="3">
    <source>
        <dbReference type="Proteomes" id="UP001169066"/>
    </source>
</evidence>
<comment type="caution">
    <text evidence="2">The sequence shown here is derived from an EMBL/GenBank/DDBJ whole genome shotgun (WGS) entry which is preliminary data.</text>
</comment>
<evidence type="ECO:0000256" key="1">
    <source>
        <dbReference type="SAM" id="SignalP"/>
    </source>
</evidence>
<feature type="chain" id="PRO_5045998251" evidence="1">
    <location>
        <begin position="21"/>
        <end position="45"/>
    </location>
</feature>
<dbReference type="EMBL" id="JAQIBC010000001">
    <property type="protein sequence ID" value="MDM5262659.1"/>
    <property type="molecule type" value="Genomic_DNA"/>
</dbReference>
<dbReference type="Proteomes" id="UP001169066">
    <property type="component" value="Unassembled WGS sequence"/>
</dbReference>
<evidence type="ECO:0000313" key="2">
    <source>
        <dbReference type="EMBL" id="MDM5262659.1"/>
    </source>
</evidence>
<reference evidence="2" key="1">
    <citation type="submission" date="2023-01" db="EMBL/GenBank/DDBJ databases">
        <title>Sulfurovum sp. XTW-4 genome assembly.</title>
        <authorList>
            <person name="Wang J."/>
        </authorList>
    </citation>
    <scope>NUCLEOTIDE SEQUENCE</scope>
    <source>
        <strain evidence="2">XTW-4</strain>
    </source>
</reference>
<feature type="signal peptide" evidence="1">
    <location>
        <begin position="1"/>
        <end position="20"/>
    </location>
</feature>